<gene>
    <name evidence="2" type="ORF">CYMTET_40561</name>
</gene>
<evidence type="ECO:0000259" key="1">
    <source>
        <dbReference type="Pfam" id="PF13649"/>
    </source>
</evidence>
<evidence type="ECO:0000313" key="3">
    <source>
        <dbReference type="Proteomes" id="UP001190700"/>
    </source>
</evidence>
<dbReference type="Pfam" id="PF13649">
    <property type="entry name" value="Methyltransf_25"/>
    <property type="match status" value="1"/>
</dbReference>
<dbReference type="GO" id="GO:0008168">
    <property type="term" value="F:methyltransferase activity"/>
    <property type="evidence" value="ECO:0007669"/>
    <property type="project" value="TreeGrafter"/>
</dbReference>
<protein>
    <recommendedName>
        <fullName evidence="1">Methyltransferase domain-containing protein</fullName>
    </recommendedName>
</protein>
<dbReference type="Proteomes" id="UP001190700">
    <property type="component" value="Unassembled WGS sequence"/>
</dbReference>
<proteinExistence type="predicted"/>
<dbReference type="CDD" id="cd02440">
    <property type="entry name" value="AdoMet_MTases"/>
    <property type="match status" value="1"/>
</dbReference>
<dbReference type="InterPro" id="IPR041698">
    <property type="entry name" value="Methyltransf_25"/>
</dbReference>
<dbReference type="EMBL" id="LGRX02026943">
    <property type="protein sequence ID" value="KAK3250061.1"/>
    <property type="molecule type" value="Genomic_DNA"/>
</dbReference>
<sequence>MSTFSATPFGSNIADLYLPFDRGMGTAIDSTVSAVRKLSPDAASILDLGSGPGEPACTLAAAFPSASVICSDVAQAMVDLAEKRAKSEGLRNLSTMLLDLADLNAVPSASQDVITANFAIISTPSLESALREIQRVLKPGGFLVGTVWQTFSVPELAKDVMTELLGQPPPPPPIDPMRLADAALLDAEFSKADLHFMEGHNTLGDIVFDLGLVSGDSTWKSVMISALGKLEQLETSGDTTICERAKATVEKTATAKGLVKEGKLKCPGTFRAFRLTKYA</sequence>
<dbReference type="PANTHER" id="PTHR43591">
    <property type="entry name" value="METHYLTRANSFERASE"/>
    <property type="match status" value="1"/>
</dbReference>
<dbReference type="InterPro" id="IPR029063">
    <property type="entry name" value="SAM-dependent_MTases_sf"/>
</dbReference>
<dbReference type="PANTHER" id="PTHR43591:SF24">
    <property type="entry name" value="2-METHOXY-6-POLYPRENYL-1,4-BENZOQUINOL METHYLASE, MITOCHONDRIAL"/>
    <property type="match status" value="1"/>
</dbReference>
<accession>A0AAE0C7T5</accession>
<keyword evidence="3" id="KW-1185">Reference proteome</keyword>
<organism evidence="2 3">
    <name type="scientific">Cymbomonas tetramitiformis</name>
    <dbReference type="NCBI Taxonomy" id="36881"/>
    <lineage>
        <taxon>Eukaryota</taxon>
        <taxon>Viridiplantae</taxon>
        <taxon>Chlorophyta</taxon>
        <taxon>Pyramimonadophyceae</taxon>
        <taxon>Pyramimonadales</taxon>
        <taxon>Pyramimonadaceae</taxon>
        <taxon>Cymbomonas</taxon>
    </lineage>
</organism>
<name>A0AAE0C7T5_9CHLO</name>
<comment type="caution">
    <text evidence="2">The sequence shown here is derived from an EMBL/GenBank/DDBJ whole genome shotgun (WGS) entry which is preliminary data.</text>
</comment>
<dbReference type="Gene3D" id="3.40.50.150">
    <property type="entry name" value="Vaccinia Virus protein VP39"/>
    <property type="match status" value="1"/>
</dbReference>
<evidence type="ECO:0000313" key="2">
    <source>
        <dbReference type="EMBL" id="KAK3250061.1"/>
    </source>
</evidence>
<reference evidence="2 3" key="1">
    <citation type="journal article" date="2015" name="Genome Biol. Evol.">
        <title>Comparative Genomics of a Bacterivorous Green Alga Reveals Evolutionary Causalities and Consequences of Phago-Mixotrophic Mode of Nutrition.</title>
        <authorList>
            <person name="Burns J.A."/>
            <person name="Paasch A."/>
            <person name="Narechania A."/>
            <person name="Kim E."/>
        </authorList>
    </citation>
    <scope>NUCLEOTIDE SEQUENCE [LARGE SCALE GENOMIC DNA]</scope>
    <source>
        <strain evidence="2 3">PLY_AMNH</strain>
    </source>
</reference>
<dbReference type="SUPFAM" id="SSF53335">
    <property type="entry name" value="S-adenosyl-L-methionine-dependent methyltransferases"/>
    <property type="match status" value="1"/>
</dbReference>
<dbReference type="AlphaFoldDB" id="A0AAE0C7T5"/>
<feature type="domain" description="Methyltransferase" evidence="1">
    <location>
        <begin position="45"/>
        <end position="141"/>
    </location>
</feature>